<dbReference type="EMBL" id="JPMX01000017">
    <property type="protein sequence ID" value="KGH47843.1"/>
    <property type="molecule type" value="Genomic_DNA"/>
</dbReference>
<dbReference type="Gene3D" id="3.40.33.10">
    <property type="entry name" value="CAP"/>
    <property type="match status" value="1"/>
</dbReference>
<gene>
    <name evidence="2" type="ORF">IN07_05555</name>
</gene>
<dbReference type="PANTHER" id="PTHR31157:SF1">
    <property type="entry name" value="SCP DOMAIN-CONTAINING PROTEIN"/>
    <property type="match status" value="1"/>
</dbReference>
<evidence type="ECO:0000313" key="2">
    <source>
        <dbReference type="EMBL" id="KGH47843.1"/>
    </source>
</evidence>
<dbReference type="OrthoDB" id="68195at2"/>
<evidence type="ECO:0000313" key="3">
    <source>
        <dbReference type="Proteomes" id="UP000029713"/>
    </source>
</evidence>
<organism evidence="2 3">
    <name type="scientific">Modestobacter caceresii</name>
    <dbReference type="NCBI Taxonomy" id="1522368"/>
    <lineage>
        <taxon>Bacteria</taxon>
        <taxon>Bacillati</taxon>
        <taxon>Actinomycetota</taxon>
        <taxon>Actinomycetes</taxon>
        <taxon>Geodermatophilales</taxon>
        <taxon>Geodermatophilaceae</taxon>
        <taxon>Modestobacter</taxon>
    </lineage>
</organism>
<comment type="caution">
    <text evidence="2">The sequence shown here is derived from an EMBL/GenBank/DDBJ whole genome shotgun (WGS) entry which is preliminary data.</text>
</comment>
<name>A0A098YAL2_9ACTN</name>
<sequence length="118" mass="12110">MLALVNAERAAAGCAAVSADAGLAAVARAHSADMRDRDYFSHVTPEGLDPFARARAAGIGYARAENIASGQPDAAAVMAAWMSSPGHRQNILNCQLRTLGVGVATGSGGPWWTQLFGA</sequence>
<protein>
    <submittedName>
        <fullName evidence="2">Membrane protein</fullName>
    </submittedName>
</protein>
<dbReference type="Pfam" id="PF00188">
    <property type="entry name" value="CAP"/>
    <property type="match status" value="1"/>
</dbReference>
<dbReference type="InterPro" id="IPR035940">
    <property type="entry name" value="CAP_sf"/>
</dbReference>
<dbReference type="SUPFAM" id="SSF55797">
    <property type="entry name" value="PR-1-like"/>
    <property type="match status" value="1"/>
</dbReference>
<dbReference type="CDD" id="cd05379">
    <property type="entry name" value="CAP_bacterial"/>
    <property type="match status" value="1"/>
</dbReference>
<dbReference type="AlphaFoldDB" id="A0A098YAL2"/>
<feature type="domain" description="SCP" evidence="1">
    <location>
        <begin position="2"/>
        <end position="116"/>
    </location>
</feature>
<dbReference type="PANTHER" id="PTHR31157">
    <property type="entry name" value="SCP DOMAIN-CONTAINING PROTEIN"/>
    <property type="match status" value="1"/>
</dbReference>
<dbReference type="Proteomes" id="UP000029713">
    <property type="component" value="Unassembled WGS sequence"/>
</dbReference>
<keyword evidence="3" id="KW-1185">Reference proteome</keyword>
<proteinExistence type="predicted"/>
<dbReference type="STRING" id="1522368.IN07_05555"/>
<reference evidence="2 3" key="1">
    <citation type="submission" date="2014-07" db="EMBL/GenBank/DDBJ databases">
        <title>Biosystematic studies on Modestobacter strains isolated from extreme hyper-arid desert soil and from historic building.</title>
        <authorList>
            <person name="Bukarasam K."/>
            <person name="Bull A."/>
            <person name="Girard G."/>
            <person name="van Wezel G."/>
            <person name="Goodfellow M."/>
        </authorList>
    </citation>
    <scope>NUCLEOTIDE SEQUENCE [LARGE SCALE GENOMIC DNA]</scope>
    <source>
        <strain evidence="2 3">KNN45-2b</strain>
    </source>
</reference>
<dbReference type="InterPro" id="IPR014044">
    <property type="entry name" value="CAP_dom"/>
</dbReference>
<accession>A0A098YAL2</accession>
<evidence type="ECO:0000259" key="1">
    <source>
        <dbReference type="Pfam" id="PF00188"/>
    </source>
</evidence>
<dbReference type="RefSeq" id="WP_036334188.1">
    <property type="nucleotide sequence ID" value="NZ_JPMX01000017.1"/>
</dbReference>